<dbReference type="Proteomes" id="UP001159405">
    <property type="component" value="Unassembled WGS sequence"/>
</dbReference>
<keyword evidence="1" id="KW-0812">Transmembrane</keyword>
<comment type="caution">
    <text evidence="2">The sequence shown here is derived from an EMBL/GenBank/DDBJ whole genome shotgun (WGS) entry which is preliminary data.</text>
</comment>
<evidence type="ECO:0008006" key="4">
    <source>
        <dbReference type="Google" id="ProtNLM"/>
    </source>
</evidence>
<keyword evidence="1" id="KW-1133">Transmembrane helix</keyword>
<accession>A0ABN8PJF4</accession>
<name>A0ABN8PJF4_9CNID</name>
<evidence type="ECO:0000313" key="3">
    <source>
        <dbReference type="Proteomes" id="UP001159405"/>
    </source>
</evidence>
<keyword evidence="3" id="KW-1185">Reference proteome</keyword>
<dbReference type="InterPro" id="IPR034595">
    <property type="entry name" value="NDUFAF8"/>
</dbReference>
<proteinExistence type="predicted"/>
<sequence>MPTYLPLVSAYIQYLSLVKFVSLYGMSFKEKVNRRTADLGRLIVECQTQALQYGSCVSLKENITKHACEKEFQALKACIKQVVR</sequence>
<evidence type="ECO:0000313" key="2">
    <source>
        <dbReference type="EMBL" id="CAH3143973.1"/>
    </source>
</evidence>
<organism evidence="2 3">
    <name type="scientific">Porites lobata</name>
    <dbReference type="NCBI Taxonomy" id="104759"/>
    <lineage>
        <taxon>Eukaryota</taxon>
        <taxon>Metazoa</taxon>
        <taxon>Cnidaria</taxon>
        <taxon>Anthozoa</taxon>
        <taxon>Hexacorallia</taxon>
        <taxon>Scleractinia</taxon>
        <taxon>Fungiina</taxon>
        <taxon>Poritidae</taxon>
        <taxon>Porites</taxon>
    </lineage>
</organism>
<dbReference type="PANTHER" id="PTHR34561:SF1">
    <property type="entry name" value="NADH DEHYDROGENASE [UBIQUINONE] 1 ALPHA SUBCOMPLEX ASSEMBLY FACTOR 8"/>
    <property type="match status" value="1"/>
</dbReference>
<dbReference type="EMBL" id="CALNXK010000072">
    <property type="protein sequence ID" value="CAH3143973.1"/>
    <property type="molecule type" value="Genomic_DNA"/>
</dbReference>
<reference evidence="2 3" key="1">
    <citation type="submission" date="2022-05" db="EMBL/GenBank/DDBJ databases">
        <authorList>
            <consortium name="Genoscope - CEA"/>
            <person name="William W."/>
        </authorList>
    </citation>
    <scope>NUCLEOTIDE SEQUENCE [LARGE SCALE GENOMIC DNA]</scope>
</reference>
<keyword evidence="1" id="KW-0472">Membrane</keyword>
<evidence type="ECO:0000256" key="1">
    <source>
        <dbReference type="SAM" id="Phobius"/>
    </source>
</evidence>
<protein>
    <recommendedName>
        <fullName evidence="4">IMS import disulfide relay-system CHCH-CHCH-like Cx9C domain-containing protein</fullName>
    </recommendedName>
</protein>
<dbReference type="PANTHER" id="PTHR34561">
    <property type="entry name" value="NADH DEHYDROGENASE [UBIQUINONE] 1 ALPHA SUBCOMPLEX ASSEMBLY FACTOR 8"/>
    <property type="match status" value="1"/>
</dbReference>
<gene>
    <name evidence="2" type="ORF">PLOB_00043675</name>
</gene>
<feature type="transmembrane region" description="Helical" evidence="1">
    <location>
        <begin position="6"/>
        <end position="26"/>
    </location>
</feature>